<dbReference type="FunFam" id="3.40.50.300:FF:000808">
    <property type="entry name" value="Small GTP-binding protein, putative"/>
    <property type="match status" value="1"/>
</dbReference>
<dbReference type="PROSITE" id="PS51421">
    <property type="entry name" value="RAS"/>
    <property type="match status" value="1"/>
</dbReference>
<reference evidence="3" key="1">
    <citation type="journal article" date="2010" name="Genome Biol.">
        <title>Genome sequence of the necrotrophic plant pathogen Pythium ultimum reveals original pathogenicity mechanisms and effector repertoire.</title>
        <authorList>
            <person name="Levesque C.A."/>
            <person name="Brouwer H."/>
            <person name="Cano L."/>
            <person name="Hamilton J.P."/>
            <person name="Holt C."/>
            <person name="Huitema E."/>
            <person name="Raffaele S."/>
            <person name="Robideau G.P."/>
            <person name="Thines M."/>
            <person name="Win J."/>
            <person name="Zerillo M.M."/>
            <person name="Beakes G.W."/>
            <person name="Boore J.L."/>
            <person name="Busam D."/>
            <person name="Dumas B."/>
            <person name="Ferriera S."/>
            <person name="Fuerstenberg S.I."/>
            <person name="Gachon C.M."/>
            <person name="Gaulin E."/>
            <person name="Govers F."/>
            <person name="Grenville-Briggs L."/>
            <person name="Horner N."/>
            <person name="Hostetler J."/>
            <person name="Jiang R.H."/>
            <person name="Johnson J."/>
            <person name="Krajaejun T."/>
            <person name="Lin H."/>
            <person name="Meijer H.J."/>
            <person name="Moore B."/>
            <person name="Morris P."/>
            <person name="Phuntmart V."/>
            <person name="Puiu D."/>
            <person name="Shetty J."/>
            <person name="Stajich J.E."/>
            <person name="Tripathy S."/>
            <person name="Wawra S."/>
            <person name="van West P."/>
            <person name="Whitty B.R."/>
            <person name="Coutinho P.M."/>
            <person name="Henrissat B."/>
            <person name="Martin F."/>
            <person name="Thomas P.D."/>
            <person name="Tyler B.M."/>
            <person name="De Vries R.P."/>
            <person name="Kamoun S."/>
            <person name="Yandell M."/>
            <person name="Tisserat N."/>
            <person name="Buell C.R."/>
        </authorList>
    </citation>
    <scope>NUCLEOTIDE SEQUENCE</scope>
    <source>
        <strain evidence="3">DAOM:BR144</strain>
    </source>
</reference>
<name>K3X4Z4_GLOUD</name>
<dbReference type="GO" id="GO:0003924">
    <property type="term" value="F:GTPase activity"/>
    <property type="evidence" value="ECO:0007669"/>
    <property type="project" value="InterPro"/>
</dbReference>
<dbReference type="eggNOG" id="KOG0088">
    <property type="taxonomic scope" value="Eukaryota"/>
</dbReference>
<dbReference type="HOGENOM" id="CLU_041217_10_2_1"/>
<dbReference type="EnsemblProtists" id="PYU1_T012293">
    <property type="protein sequence ID" value="PYU1_T012293"/>
    <property type="gene ID" value="PYU1_G012267"/>
</dbReference>
<dbReference type="EMBL" id="GL376608">
    <property type="status" value="NOT_ANNOTATED_CDS"/>
    <property type="molecule type" value="Genomic_DNA"/>
</dbReference>
<keyword evidence="1" id="KW-0547">Nucleotide-binding</keyword>
<dbReference type="Pfam" id="PF00071">
    <property type="entry name" value="Ras"/>
    <property type="match status" value="1"/>
</dbReference>
<dbReference type="GO" id="GO:0005525">
    <property type="term" value="F:GTP binding"/>
    <property type="evidence" value="ECO:0007669"/>
    <property type="project" value="InterPro"/>
</dbReference>
<dbReference type="STRING" id="431595.K3X4Z4"/>
<dbReference type="SMART" id="SM00174">
    <property type="entry name" value="RHO"/>
    <property type="match status" value="1"/>
</dbReference>
<dbReference type="SUPFAM" id="SSF52540">
    <property type="entry name" value="P-loop containing nucleoside triphosphate hydrolases"/>
    <property type="match status" value="1"/>
</dbReference>
<sequence>MDDVGLDRKIVIVGATDVGKTSITMRYCHGSFSTPTSATIGASFLQKRIIVGGENGASTRRKMTLQIWDTAGQERFRSMAPMYYRNAKAAILVFDLLNEATFEKIKEWLQDLRHHVADDIVLAVVGNKCDVASSFNFAKAQQFAQEIGALVFRTSAKTGDGVQNLFESVAVQLLKRHEEEERARGREHSSLEGSQYSRRDNVLHVAEDPKVDKSKCC</sequence>
<reference evidence="3" key="2">
    <citation type="submission" date="2010-04" db="EMBL/GenBank/DDBJ databases">
        <authorList>
            <person name="Buell R."/>
            <person name="Hamilton J."/>
            <person name="Hostetler J."/>
        </authorList>
    </citation>
    <scope>NUCLEOTIDE SEQUENCE [LARGE SCALE GENOMIC DNA]</scope>
    <source>
        <strain evidence="3">DAOM:BR144</strain>
    </source>
</reference>
<evidence type="ECO:0000313" key="3">
    <source>
        <dbReference type="Proteomes" id="UP000019132"/>
    </source>
</evidence>
<dbReference type="InterPro" id="IPR027417">
    <property type="entry name" value="P-loop_NTPase"/>
</dbReference>
<dbReference type="SMART" id="SM00176">
    <property type="entry name" value="RAN"/>
    <property type="match status" value="1"/>
</dbReference>
<reference evidence="2" key="3">
    <citation type="submission" date="2015-02" db="UniProtKB">
        <authorList>
            <consortium name="EnsemblProtists"/>
        </authorList>
    </citation>
    <scope>IDENTIFICATION</scope>
    <source>
        <strain evidence="2">DAOM BR144</strain>
    </source>
</reference>
<keyword evidence="3" id="KW-1185">Reference proteome</keyword>
<dbReference type="Proteomes" id="UP000019132">
    <property type="component" value="Unassembled WGS sequence"/>
</dbReference>
<dbReference type="PANTHER" id="PTHR47978">
    <property type="match status" value="1"/>
</dbReference>
<dbReference type="AlphaFoldDB" id="K3X4Z4"/>
<protein>
    <submittedName>
        <fullName evidence="2">Uncharacterized protein</fullName>
    </submittedName>
</protein>
<dbReference type="OMA" id="FPQETNS"/>
<dbReference type="SMART" id="SM00175">
    <property type="entry name" value="RAB"/>
    <property type="match status" value="1"/>
</dbReference>
<proteinExistence type="predicted"/>
<dbReference type="PROSITE" id="PS51419">
    <property type="entry name" value="RAB"/>
    <property type="match status" value="1"/>
</dbReference>
<dbReference type="VEuPathDB" id="FungiDB:PYU1_G012267"/>
<dbReference type="InParanoid" id="K3X4Z4"/>
<dbReference type="NCBIfam" id="TIGR00231">
    <property type="entry name" value="small_GTP"/>
    <property type="match status" value="1"/>
</dbReference>
<dbReference type="PRINTS" id="PR00449">
    <property type="entry name" value="RASTRNSFRMNG"/>
</dbReference>
<dbReference type="CDD" id="cd00154">
    <property type="entry name" value="Rab"/>
    <property type="match status" value="1"/>
</dbReference>
<dbReference type="InterPro" id="IPR001806">
    <property type="entry name" value="Small_GTPase"/>
</dbReference>
<evidence type="ECO:0000313" key="2">
    <source>
        <dbReference type="EnsemblProtists" id="PYU1_T012293"/>
    </source>
</evidence>
<dbReference type="SMART" id="SM00173">
    <property type="entry name" value="RAS"/>
    <property type="match status" value="1"/>
</dbReference>
<dbReference type="InterPro" id="IPR005225">
    <property type="entry name" value="Small_GTP-bd"/>
</dbReference>
<dbReference type="Gene3D" id="3.40.50.300">
    <property type="entry name" value="P-loop containing nucleotide triphosphate hydrolases"/>
    <property type="match status" value="1"/>
</dbReference>
<evidence type="ECO:0000256" key="1">
    <source>
        <dbReference type="ARBA" id="ARBA00022741"/>
    </source>
</evidence>
<accession>K3X4Z4</accession>
<organism evidence="2 3">
    <name type="scientific">Globisporangium ultimum (strain ATCC 200006 / CBS 805.95 / DAOM BR144)</name>
    <name type="common">Pythium ultimum</name>
    <dbReference type="NCBI Taxonomy" id="431595"/>
    <lineage>
        <taxon>Eukaryota</taxon>
        <taxon>Sar</taxon>
        <taxon>Stramenopiles</taxon>
        <taxon>Oomycota</taxon>
        <taxon>Peronosporomycetes</taxon>
        <taxon>Pythiales</taxon>
        <taxon>Pythiaceae</taxon>
        <taxon>Globisporangium</taxon>
    </lineage>
</organism>